<reference evidence="3" key="1">
    <citation type="journal article" date="2019" name="Int. J. Syst. Evol. Microbiol.">
        <title>The Global Catalogue of Microorganisms (GCM) 10K type strain sequencing project: providing services to taxonomists for standard genome sequencing and annotation.</title>
        <authorList>
            <consortium name="The Broad Institute Genomics Platform"/>
            <consortium name="The Broad Institute Genome Sequencing Center for Infectious Disease"/>
            <person name="Wu L."/>
            <person name="Ma J."/>
        </authorList>
    </citation>
    <scope>NUCLEOTIDE SEQUENCE [LARGE SCALE GENOMIC DNA]</scope>
    <source>
        <strain evidence="3">KCTC 42456</strain>
    </source>
</reference>
<dbReference type="Gene3D" id="3.40.50.2000">
    <property type="entry name" value="Glycogen Phosphorylase B"/>
    <property type="match status" value="2"/>
</dbReference>
<dbReference type="Pfam" id="PF00534">
    <property type="entry name" value="Glycos_transf_1"/>
    <property type="match status" value="1"/>
</dbReference>
<comment type="caution">
    <text evidence="2">The sequence shown here is derived from an EMBL/GenBank/DDBJ whole genome shotgun (WGS) entry which is preliminary data.</text>
</comment>
<dbReference type="EC" id="2.4.-.-" evidence="2"/>
<proteinExistence type="predicted"/>
<dbReference type="PANTHER" id="PTHR12526">
    <property type="entry name" value="GLYCOSYLTRANSFERASE"/>
    <property type="match status" value="1"/>
</dbReference>
<keyword evidence="2" id="KW-0328">Glycosyltransferase</keyword>
<dbReference type="SUPFAM" id="SSF53756">
    <property type="entry name" value="UDP-Glycosyltransferase/glycogen phosphorylase"/>
    <property type="match status" value="1"/>
</dbReference>
<dbReference type="InterPro" id="IPR001296">
    <property type="entry name" value="Glyco_trans_1"/>
</dbReference>
<accession>A0ABW5TRG4</accession>
<organism evidence="2 3">
    <name type="scientific">Pedobacter alpinus</name>
    <dbReference type="NCBI Taxonomy" id="1590643"/>
    <lineage>
        <taxon>Bacteria</taxon>
        <taxon>Pseudomonadati</taxon>
        <taxon>Bacteroidota</taxon>
        <taxon>Sphingobacteriia</taxon>
        <taxon>Sphingobacteriales</taxon>
        <taxon>Sphingobacteriaceae</taxon>
        <taxon>Pedobacter</taxon>
    </lineage>
</organism>
<name>A0ABW5TRG4_9SPHI</name>
<protein>
    <submittedName>
        <fullName evidence="2">Glycosyltransferase</fullName>
        <ecNumber evidence="2">2.4.-.-</ecNumber>
    </submittedName>
</protein>
<keyword evidence="2" id="KW-0808">Transferase</keyword>
<keyword evidence="3" id="KW-1185">Reference proteome</keyword>
<feature type="domain" description="Glycosyl transferase family 1" evidence="1">
    <location>
        <begin position="229"/>
        <end position="385"/>
    </location>
</feature>
<evidence type="ECO:0000259" key="1">
    <source>
        <dbReference type="Pfam" id="PF00534"/>
    </source>
</evidence>
<evidence type="ECO:0000313" key="2">
    <source>
        <dbReference type="EMBL" id="MFD2731529.1"/>
    </source>
</evidence>
<dbReference type="PANTHER" id="PTHR12526:SF637">
    <property type="entry name" value="GLYCOSYLTRANSFERASE EPSF-RELATED"/>
    <property type="match status" value="1"/>
</dbReference>
<evidence type="ECO:0000313" key="3">
    <source>
        <dbReference type="Proteomes" id="UP001597546"/>
    </source>
</evidence>
<dbReference type="GO" id="GO:0016757">
    <property type="term" value="F:glycosyltransferase activity"/>
    <property type="evidence" value="ECO:0007669"/>
    <property type="project" value="UniProtKB-KW"/>
</dbReference>
<dbReference type="Proteomes" id="UP001597546">
    <property type="component" value="Unassembled WGS sequence"/>
</dbReference>
<dbReference type="EMBL" id="JBHULV010000023">
    <property type="protein sequence ID" value="MFD2731529.1"/>
    <property type="molecule type" value="Genomic_DNA"/>
</dbReference>
<gene>
    <name evidence="2" type="ORF">ACFSSE_07410</name>
</gene>
<dbReference type="RefSeq" id="WP_379047569.1">
    <property type="nucleotide sequence ID" value="NZ_JBHSKW010000067.1"/>
</dbReference>
<sequence length="406" mass="46012">MKVLHITSAGKLAGAGLAALNLHEELLRNGIDSRILFLKENENKNKRVFSYVKSFKTRLLQKFTSFIDRCLIIKYKTNKSYLFSASIFGLGIHNHPLIKEADVIHLHWINHAFLSIKDISKINKPIVWTMHDMWAFTGGCHYAYDCTSFTSSCGFCPVLNSKNKNDLSHYILQTKLKYLNHKFINFVAISSWMMELANNSFFLKNKVKNIVFSGINSSIFFFQDMKADFRKELKLPLDRNIILIGAGDIHNPAKGVSFTMDALKELDNEILIINFGHGTIDNDLIKKEVINVGFISDKYLMAKYYQASDVFLSTSIAEAFGMTLAEAQCCGTPVVAFSKGGPKDIVEHDKSGYLAEFGDTNLLTKYLCVSLNLEYNHKLISENAIKKFSLEKTSKNYVDLYLKALN</sequence>